<evidence type="ECO:0000256" key="1">
    <source>
        <dbReference type="SAM" id="SignalP"/>
    </source>
</evidence>
<dbReference type="Proteomes" id="UP001153292">
    <property type="component" value="Chromosome 22"/>
</dbReference>
<dbReference type="EMBL" id="OU963915">
    <property type="protein sequence ID" value="CAH0402984.1"/>
    <property type="molecule type" value="Genomic_DNA"/>
</dbReference>
<feature type="signal peptide" evidence="1">
    <location>
        <begin position="1"/>
        <end position="19"/>
    </location>
</feature>
<gene>
    <name evidence="3" type="ORF">CHILSU_LOCUS6245</name>
</gene>
<dbReference type="InterPro" id="IPR031733">
    <property type="entry name" value="Dynein_attach_N"/>
</dbReference>
<feature type="chain" id="PRO_5047159992" description="Dynein attachment factor N-terminal domain-containing protein" evidence="1">
    <location>
        <begin position="20"/>
        <end position="162"/>
    </location>
</feature>
<proteinExistence type="predicted"/>
<keyword evidence="1" id="KW-0732">Signal</keyword>
<evidence type="ECO:0000313" key="4">
    <source>
        <dbReference type="Proteomes" id="UP001153292"/>
    </source>
</evidence>
<evidence type="ECO:0000259" key="2">
    <source>
        <dbReference type="Pfam" id="PF15867"/>
    </source>
</evidence>
<organism evidence="3 4">
    <name type="scientific">Chilo suppressalis</name>
    <name type="common">Asiatic rice borer moth</name>
    <dbReference type="NCBI Taxonomy" id="168631"/>
    <lineage>
        <taxon>Eukaryota</taxon>
        <taxon>Metazoa</taxon>
        <taxon>Ecdysozoa</taxon>
        <taxon>Arthropoda</taxon>
        <taxon>Hexapoda</taxon>
        <taxon>Insecta</taxon>
        <taxon>Pterygota</taxon>
        <taxon>Neoptera</taxon>
        <taxon>Endopterygota</taxon>
        <taxon>Lepidoptera</taxon>
        <taxon>Glossata</taxon>
        <taxon>Ditrysia</taxon>
        <taxon>Pyraloidea</taxon>
        <taxon>Crambidae</taxon>
        <taxon>Crambinae</taxon>
        <taxon>Chilo</taxon>
    </lineage>
</organism>
<reference evidence="3" key="1">
    <citation type="submission" date="2021-12" db="EMBL/GenBank/DDBJ databases">
        <authorList>
            <person name="King R."/>
        </authorList>
    </citation>
    <scope>NUCLEOTIDE SEQUENCE</scope>
</reference>
<dbReference type="InterPro" id="IPR042422">
    <property type="entry name" value="CC103"/>
</dbReference>
<protein>
    <recommendedName>
        <fullName evidence="2">Dynein attachment factor N-terminal domain-containing protein</fullName>
    </recommendedName>
</protein>
<dbReference type="PANTHER" id="PTHR28572">
    <property type="entry name" value="COILED-COIL DOMAIN-CONTAINING PROTEIN 103"/>
    <property type="match status" value="1"/>
</dbReference>
<accession>A0ABN8B205</accession>
<evidence type="ECO:0000313" key="3">
    <source>
        <dbReference type="EMBL" id="CAH0402984.1"/>
    </source>
</evidence>
<feature type="domain" description="Dynein attachment factor N-terminal" evidence="2">
    <location>
        <begin position="87"/>
        <end position="151"/>
    </location>
</feature>
<keyword evidence="4" id="KW-1185">Reference proteome</keyword>
<dbReference type="PANTHER" id="PTHR28572:SF1">
    <property type="entry name" value="COILED-COIL DOMAIN-CONTAINING PROTEIN 103"/>
    <property type="match status" value="1"/>
</dbReference>
<sequence length="162" mass="18457">MVRVTLVCLKALGALLLLGHDSIDVRIEVTLLVRSRSPLRWRHEARSQQFTPVASIAATDMRSFAESAFRAVCTVLWKMDQPLSQEDIAAMEGQLKSSVEEDRRYWRVNNVKCDAIYTAKTYEEFADRVAAAHLQPLGRDDFKKNAVKSWNQCASKEKDIKE</sequence>
<name>A0ABN8B205_CHISP</name>
<dbReference type="Pfam" id="PF15867">
    <property type="entry name" value="Dynein_attach_N"/>
    <property type="match status" value="1"/>
</dbReference>